<dbReference type="EMBL" id="DWYY01000125">
    <property type="protein sequence ID" value="HJA93764.1"/>
    <property type="molecule type" value="Genomic_DNA"/>
</dbReference>
<dbReference type="PANTHER" id="PTHR38682">
    <property type="entry name" value="V-TYPE ATP SYNTHASE SUBUNIT C"/>
    <property type="match status" value="1"/>
</dbReference>
<dbReference type="SUPFAM" id="SSF103486">
    <property type="entry name" value="V-type ATP synthase subunit C"/>
    <property type="match status" value="1"/>
</dbReference>
<sequence length="343" mass="39677">MSLFRYSGLSAKVRATSGKLLTQEDFLRLSSLSSVPEVIAYLKKKPSYAAILEKEDERNLHRGQAEGLIMQSLFTDFARLYRFSNLEQRQFLNGYFMRYEITFLKAVIRSILTRGEPLTDAEEYREIFERHSAIPLRQALNADTMEGLIAALSGTVYRKVLSDVYGSSSRELFDYELALDLFFFSEYWKMVKKELKSEDQEAITQSAGAEIDAVNLTWIYRAKKYYGMSAAQIYALIVPIHYRLTRDQVKRMAEAADVDELLGVMETTKYGRFLEGEEPPRLEHCMDAMQEAVHAVLLRRKPYSAACLDVYLYRKEQEVHRIITAMECVRYGLPSDKIREYLA</sequence>
<evidence type="ECO:0000256" key="2">
    <source>
        <dbReference type="ARBA" id="ARBA00023065"/>
    </source>
</evidence>
<proteinExistence type="predicted"/>
<dbReference type="Pfam" id="PF01992">
    <property type="entry name" value="vATP-synt_AC39"/>
    <property type="match status" value="1"/>
</dbReference>
<evidence type="ECO:0000256" key="1">
    <source>
        <dbReference type="ARBA" id="ARBA00022448"/>
    </source>
</evidence>
<reference evidence="3" key="2">
    <citation type="submission" date="2021-04" db="EMBL/GenBank/DDBJ databases">
        <authorList>
            <person name="Gilroy R."/>
        </authorList>
    </citation>
    <scope>NUCLEOTIDE SEQUENCE</scope>
    <source>
        <strain evidence="3">CHK179-7159</strain>
    </source>
</reference>
<dbReference type="InterPro" id="IPR002843">
    <property type="entry name" value="ATPase_V0-cplx_csu/dsu"/>
</dbReference>
<name>A0A9D2L0U4_9FIRM</name>
<dbReference type="InterPro" id="IPR036079">
    <property type="entry name" value="ATPase_csu/dsu_sf"/>
</dbReference>
<accession>A0A9D2L0U4</accession>
<dbReference type="Proteomes" id="UP000886858">
    <property type="component" value="Unassembled WGS sequence"/>
</dbReference>
<keyword evidence="1" id="KW-0813">Transport</keyword>
<comment type="caution">
    <text evidence="3">The sequence shown here is derived from an EMBL/GenBank/DDBJ whole genome shotgun (WGS) entry which is preliminary data.</text>
</comment>
<dbReference type="AlphaFoldDB" id="A0A9D2L0U4"/>
<organism evidence="3 4">
    <name type="scientific">Candidatus Eisenbergiella merdipullorum</name>
    <dbReference type="NCBI Taxonomy" id="2838553"/>
    <lineage>
        <taxon>Bacteria</taxon>
        <taxon>Bacillati</taxon>
        <taxon>Bacillota</taxon>
        <taxon>Clostridia</taxon>
        <taxon>Lachnospirales</taxon>
        <taxon>Lachnospiraceae</taxon>
        <taxon>Eisenbergiella</taxon>
    </lineage>
</organism>
<reference evidence="3" key="1">
    <citation type="journal article" date="2021" name="PeerJ">
        <title>Extensive microbial diversity within the chicken gut microbiome revealed by metagenomics and culture.</title>
        <authorList>
            <person name="Gilroy R."/>
            <person name="Ravi A."/>
            <person name="Getino M."/>
            <person name="Pursley I."/>
            <person name="Horton D.L."/>
            <person name="Alikhan N.F."/>
            <person name="Baker D."/>
            <person name="Gharbi K."/>
            <person name="Hall N."/>
            <person name="Watson M."/>
            <person name="Adriaenssens E.M."/>
            <person name="Foster-Nyarko E."/>
            <person name="Jarju S."/>
            <person name="Secka A."/>
            <person name="Antonio M."/>
            <person name="Oren A."/>
            <person name="Chaudhuri R.R."/>
            <person name="La Ragione R."/>
            <person name="Hildebrand F."/>
            <person name="Pallen M.J."/>
        </authorList>
    </citation>
    <scope>NUCLEOTIDE SEQUENCE</scope>
    <source>
        <strain evidence="3">CHK179-7159</strain>
    </source>
</reference>
<dbReference type="GO" id="GO:0046961">
    <property type="term" value="F:proton-transporting ATPase activity, rotational mechanism"/>
    <property type="evidence" value="ECO:0007669"/>
    <property type="project" value="InterPro"/>
</dbReference>
<evidence type="ECO:0000313" key="4">
    <source>
        <dbReference type="Proteomes" id="UP000886858"/>
    </source>
</evidence>
<dbReference type="PANTHER" id="PTHR38682:SF1">
    <property type="entry name" value="V-TYPE ATP SYNTHASE SUBUNIT C"/>
    <property type="match status" value="1"/>
</dbReference>
<dbReference type="InterPro" id="IPR044911">
    <property type="entry name" value="V-type_ATPase_csu/dsu_dom_3"/>
</dbReference>
<gene>
    <name evidence="3" type="ORF">H9717_11735</name>
</gene>
<dbReference type="Gene3D" id="1.10.132.50">
    <property type="entry name" value="ATP synthase (C/AC39) subunit, domain 3"/>
    <property type="match status" value="3"/>
</dbReference>
<dbReference type="InterPro" id="IPR050873">
    <property type="entry name" value="V-ATPase_V0D/AC39_subunit"/>
</dbReference>
<evidence type="ECO:0000313" key="3">
    <source>
        <dbReference type="EMBL" id="HJA93764.1"/>
    </source>
</evidence>
<protein>
    <submittedName>
        <fullName evidence="3">V-type ATPase subunit</fullName>
    </submittedName>
</protein>
<keyword evidence="2" id="KW-0406">Ion transport</keyword>